<accession>A0A084GJF0</accession>
<keyword evidence="4" id="KW-0175">Coiled coil</keyword>
<evidence type="ECO:0000259" key="5">
    <source>
        <dbReference type="Pfam" id="PF13529"/>
    </source>
</evidence>
<keyword evidence="1" id="KW-0677">Repeat</keyword>
<dbReference type="InterPro" id="IPR003107">
    <property type="entry name" value="HAT"/>
</dbReference>
<dbReference type="SUPFAM" id="SSF48452">
    <property type="entry name" value="TPR-like"/>
    <property type="match status" value="5"/>
</dbReference>
<feature type="repeat" description="TPR" evidence="3">
    <location>
        <begin position="1245"/>
        <end position="1278"/>
    </location>
</feature>
<dbReference type="PANTHER" id="PTHR44858:SF1">
    <property type="entry name" value="UDP-N-ACETYLGLUCOSAMINE--PEPTIDE N-ACETYLGLUCOSAMINYLTRANSFERASE SPINDLY-RELATED"/>
    <property type="match status" value="1"/>
</dbReference>
<dbReference type="InterPro" id="IPR019734">
    <property type="entry name" value="TPR_rpt"/>
</dbReference>
<dbReference type="InterPro" id="IPR011990">
    <property type="entry name" value="TPR-like_helical_dom_sf"/>
</dbReference>
<keyword evidence="2 3" id="KW-0802">TPR repeat</keyword>
<dbReference type="SMART" id="SM00028">
    <property type="entry name" value="TPR"/>
    <property type="match status" value="13"/>
</dbReference>
<feature type="repeat" description="TPR" evidence="3">
    <location>
        <begin position="556"/>
        <end position="589"/>
    </location>
</feature>
<dbReference type="GO" id="GO:0006396">
    <property type="term" value="P:RNA processing"/>
    <property type="evidence" value="ECO:0007669"/>
    <property type="project" value="InterPro"/>
</dbReference>
<dbReference type="Pfam" id="PF13529">
    <property type="entry name" value="Peptidase_C39_2"/>
    <property type="match status" value="1"/>
</dbReference>
<evidence type="ECO:0000256" key="4">
    <source>
        <dbReference type="SAM" id="Coils"/>
    </source>
</evidence>
<reference evidence="6 7" key="1">
    <citation type="journal article" date="2005" name="Int. J. Syst. Evol. Microbiol.">
        <title>Bacillus cibi sp. nov., isolated from jeotgal, a traditional Korean fermented seafood.</title>
        <authorList>
            <person name="Yoon J.H."/>
            <person name="Lee C.H."/>
            <person name="Oh T.K."/>
        </authorList>
    </citation>
    <scope>NUCLEOTIDE SEQUENCE [LARGE SCALE GENOMIC DNA]</scope>
    <source>
        <strain evidence="6 7">DSM 16189</strain>
    </source>
</reference>
<feature type="domain" description="Peptidase C39-like" evidence="5">
    <location>
        <begin position="306"/>
        <end position="414"/>
    </location>
</feature>
<dbReference type="Gene3D" id="1.25.40.10">
    <property type="entry name" value="Tetratricopeptide repeat domain"/>
    <property type="match status" value="6"/>
</dbReference>
<name>A0A084GJF0_METID</name>
<dbReference type="Pfam" id="PF13432">
    <property type="entry name" value="TPR_16"/>
    <property type="match status" value="1"/>
</dbReference>
<evidence type="ECO:0000256" key="3">
    <source>
        <dbReference type="PROSITE-ProRule" id="PRU00339"/>
    </source>
</evidence>
<dbReference type="Gene3D" id="3.90.70.10">
    <property type="entry name" value="Cysteine proteinases"/>
    <property type="match status" value="1"/>
</dbReference>
<dbReference type="InterPro" id="IPR013105">
    <property type="entry name" value="TPR_2"/>
</dbReference>
<evidence type="ECO:0000256" key="1">
    <source>
        <dbReference type="ARBA" id="ARBA00022737"/>
    </source>
</evidence>
<feature type="repeat" description="TPR" evidence="3">
    <location>
        <begin position="658"/>
        <end position="691"/>
    </location>
</feature>
<dbReference type="Pfam" id="PF13181">
    <property type="entry name" value="TPR_8"/>
    <property type="match status" value="1"/>
</dbReference>
<dbReference type="PROSITE" id="PS50293">
    <property type="entry name" value="TPR_REGION"/>
    <property type="match status" value="2"/>
</dbReference>
<dbReference type="InterPro" id="IPR050498">
    <property type="entry name" value="Ycf3"/>
</dbReference>
<dbReference type="InterPro" id="IPR039564">
    <property type="entry name" value="Peptidase_C39-like"/>
</dbReference>
<dbReference type="Pfam" id="PF14559">
    <property type="entry name" value="TPR_19"/>
    <property type="match status" value="2"/>
</dbReference>
<keyword evidence="7" id="KW-1185">Reference proteome</keyword>
<sequence>MNLSYIEEMLEKQEYKAAVSHFSEAYQEMAAENSLTAFKSFIRCGRNEKERKELLIAAEESLMDQLSSIMIRDMYRTAPSQQTAIWYSEQLADEHKLIEAEELLVQVEKQELTEELAEKHSFSMATVLMQMRRLGAAYEYMKKCEALAKDSMHTRWGYYYLQSGDWDKAVTLLEAGKKDKKDGVIARLLLVQHWALQGEAERAQRELDEAMAVYPDYPKLLIEKIRLCSKQKKWEEMRETIQRLNKLSPYHDYKKMTEYYTAESYYGEEEFGVLESYLNKHGHFKEKSYFKHFKTEGSFKKKNIGYKPVVQKYNYCVPACAEMVFSMYGKTVKQDEIAESIFAVNGSKLSKMIAYFIEKEFRCTYFLGNEEVFKELLDRDIAIMVNIDYPTASHVQLIVGYDDRLQVFHVQDPNNRYTHELMYEDLQREYGNNGALSLAISPMEHWDLSGLLPDHIHEMSEKLFALTETFHKELSREDQDFLTENLRNMAVSAYIMKYLPGAVDEEILSAAAEVISKHKEQAEYHSLTAAMAYYSAKNNEQAESYLNSTKSRQYPGVYWFTKGRISYGSGKYDEAYSAFKEALKKEPEDHVLWTYLSMAAYSRNQLAEALRFSEIAMDINSLDLFTIVNHGILLLEADRPEEARSLLHECLRDNKDDGYVWLQRARCDAALGKYRAALRGFQTAAALDPADAEAFTELAGLYDSVFEDEEKALRVLEQGIESAEDKTELLRAAGGIRERREEYQQARVLYETAAALDEKDAFARISLAAISKEEGDTARFFKEIQSHYDAFQQDSEFLFNAGKLMFAASGDMDENEAYEELALSYMEKGISCADENVEEAIEIYTGMIAETPHYRRGLAFFERLKGEIREPVILSHSGYLQEMQGSLDKARKLYRQAAALCDEDVLPFYRLGEVAFKLEEYAEAERYYKKVLELDPEHSQAMLDLASVANRREDKTSEKEYLLSAFHADPYCLSADVLLNLMETKAEAESFKQDLLKLEGTVEEAFLHHSLSHVYAKLGDAEKEEQHLMLALELDPDQLQVQHHYAAFLIRRGKTKEAKALLFKLILDHPDTRTLYDTLIDLMMETRTIQKLEGELKKLKASKEEKSIIYMQAAVSYERHLKDMQDAFEQAEEQKGWLKRITGISKASLKLGVLLHLYEEAVKLDRENTTAVIWFADLNLQLGLNEDAIKLLQQSLRHSFEPAAAYKLAGLLVQEAAAAGEKKAVRFLSEACGLLEALIEDDEDADYYSLLGMALLEFGDFEESEGAFKRALEIDPEVEKGHFHLARLYTEAEKYRQAEAHIRQAMMISPDDHDNYNQLGLIYRHQFKLKEALEAVESAIALEPEDLLCLYNRACYLASMKQFKEAAEQLEALYELDEDLIFTEMAEEDEDLEPLKEAGYFPVNKAAGR</sequence>
<dbReference type="SMART" id="SM00386">
    <property type="entry name" value="HAT"/>
    <property type="match status" value="6"/>
</dbReference>
<feature type="repeat" description="TPR" evidence="3">
    <location>
        <begin position="1313"/>
        <end position="1346"/>
    </location>
</feature>
<dbReference type="PROSITE" id="PS50005">
    <property type="entry name" value="TPR"/>
    <property type="match status" value="7"/>
</dbReference>
<feature type="coiled-coil region" evidence="4">
    <location>
        <begin position="1082"/>
        <end position="1134"/>
    </location>
</feature>
<dbReference type="EMBL" id="JNVC02000024">
    <property type="protein sequence ID" value="KEZ47462.1"/>
    <property type="molecule type" value="Genomic_DNA"/>
</dbReference>
<evidence type="ECO:0000313" key="7">
    <source>
        <dbReference type="Proteomes" id="UP000028549"/>
    </source>
</evidence>
<feature type="coiled-coil region" evidence="4">
    <location>
        <begin position="706"/>
        <end position="733"/>
    </location>
</feature>
<dbReference type="PANTHER" id="PTHR44858">
    <property type="entry name" value="TETRATRICOPEPTIDE REPEAT PROTEIN 6"/>
    <property type="match status" value="1"/>
</dbReference>
<feature type="repeat" description="TPR" evidence="3">
    <location>
        <begin position="1279"/>
        <end position="1312"/>
    </location>
</feature>
<organism evidence="6 7">
    <name type="scientific">Metabacillus indicus</name>
    <name type="common">Bacillus indicus</name>
    <dbReference type="NCBI Taxonomy" id="246786"/>
    <lineage>
        <taxon>Bacteria</taxon>
        <taxon>Bacillati</taxon>
        <taxon>Bacillota</taxon>
        <taxon>Bacilli</taxon>
        <taxon>Bacillales</taxon>
        <taxon>Bacillaceae</taxon>
        <taxon>Metabacillus</taxon>
    </lineage>
</organism>
<dbReference type="RefSeq" id="WP_029567344.1">
    <property type="nucleotide sequence ID" value="NZ_JNVC02000024.1"/>
</dbReference>
<dbReference type="Proteomes" id="UP000028549">
    <property type="component" value="Unassembled WGS sequence"/>
</dbReference>
<dbReference type="STRING" id="246786.GS18_0221835"/>
<evidence type="ECO:0000256" key="2">
    <source>
        <dbReference type="ARBA" id="ARBA00022803"/>
    </source>
</evidence>
<dbReference type="Pfam" id="PF00515">
    <property type="entry name" value="TPR_1"/>
    <property type="match status" value="1"/>
</dbReference>
<feature type="repeat" description="TPR" evidence="3">
    <location>
        <begin position="1005"/>
        <end position="1038"/>
    </location>
</feature>
<gene>
    <name evidence="6" type="ORF">GS18_0221835</name>
</gene>
<feature type="repeat" description="TPR" evidence="3">
    <location>
        <begin position="905"/>
        <end position="938"/>
    </location>
</feature>
<proteinExistence type="predicted"/>
<protein>
    <recommendedName>
        <fullName evidence="5">Peptidase C39-like domain-containing protein</fullName>
    </recommendedName>
</protein>
<comment type="caution">
    <text evidence="6">The sequence shown here is derived from an EMBL/GenBank/DDBJ whole genome shotgun (WGS) entry which is preliminary data.</text>
</comment>
<evidence type="ECO:0000313" key="6">
    <source>
        <dbReference type="EMBL" id="KEZ47462.1"/>
    </source>
</evidence>
<dbReference type="OrthoDB" id="221093at2"/>
<dbReference type="Pfam" id="PF07719">
    <property type="entry name" value="TPR_2"/>
    <property type="match status" value="1"/>
</dbReference>